<sequence length="294" mass="31007">MPPPKTYILPPTFDLPPETSIKLGNLLSTAFTPHRPLATLPTTTIPLSTTVQTNLTTTHSTALSANTSLSAHLLSLAGLSIASEFSVSGTTTYSAAKVTTTQFSSPTSPSEDDIQALILATPRAKRILFDRVVGGKLFMITGIKTAEGFTVNTETGVKKGGSLGGDVPIGGTGVGIGAEVGVVREKGDGEGYTVEGEVVIGYRVLVVRRRGWRRGEGEVELGEYRSRERERMLGDEEENEEEEDGIEVGEGGVEDIGFESGDEDEDVALKTVVVDSDEGEVVVCSMGDGVAETV</sequence>
<keyword evidence="3" id="KW-1185">Reference proteome</keyword>
<gene>
    <name evidence="2" type="ORF">QBC40DRAFT_302354</name>
</gene>
<evidence type="ECO:0000313" key="2">
    <source>
        <dbReference type="EMBL" id="KAK4194188.1"/>
    </source>
</evidence>
<reference evidence="2" key="2">
    <citation type="submission" date="2023-05" db="EMBL/GenBank/DDBJ databases">
        <authorList>
            <consortium name="Lawrence Berkeley National Laboratory"/>
            <person name="Steindorff A."/>
            <person name="Hensen N."/>
            <person name="Bonometti L."/>
            <person name="Westerberg I."/>
            <person name="Brannstrom I.O."/>
            <person name="Guillou S."/>
            <person name="Cros-Aarteil S."/>
            <person name="Calhoun S."/>
            <person name="Haridas S."/>
            <person name="Kuo A."/>
            <person name="Mondo S."/>
            <person name="Pangilinan J."/>
            <person name="Riley R."/>
            <person name="Labutti K."/>
            <person name="Andreopoulos B."/>
            <person name="Lipzen A."/>
            <person name="Chen C."/>
            <person name="Yanf M."/>
            <person name="Daum C."/>
            <person name="Ng V."/>
            <person name="Clum A."/>
            <person name="Ohm R."/>
            <person name="Martin F."/>
            <person name="Silar P."/>
            <person name="Natvig D."/>
            <person name="Lalanne C."/>
            <person name="Gautier V."/>
            <person name="Ament-Velasquez S.L."/>
            <person name="Kruys A."/>
            <person name="Hutchinson M.I."/>
            <person name="Powell A.J."/>
            <person name="Barry K."/>
            <person name="Miller A.N."/>
            <person name="Grigoriev I.V."/>
            <person name="Debuchy R."/>
            <person name="Gladieux P."/>
            <person name="Thoren M.H."/>
            <person name="Johannesson H."/>
        </authorList>
    </citation>
    <scope>NUCLEOTIDE SEQUENCE</scope>
    <source>
        <strain evidence="2">CBS 315.58</strain>
    </source>
</reference>
<dbReference type="AlphaFoldDB" id="A0AAN6X686"/>
<name>A0AAN6X686_9PEZI</name>
<comment type="caution">
    <text evidence="2">The sequence shown here is derived from an EMBL/GenBank/DDBJ whole genome shotgun (WGS) entry which is preliminary data.</text>
</comment>
<feature type="region of interest" description="Disordered" evidence="1">
    <location>
        <begin position="228"/>
        <end position="266"/>
    </location>
</feature>
<protein>
    <submittedName>
        <fullName evidence="2">Uncharacterized protein</fullName>
    </submittedName>
</protein>
<accession>A0AAN6X686</accession>
<evidence type="ECO:0000256" key="1">
    <source>
        <dbReference type="SAM" id="MobiDB-lite"/>
    </source>
</evidence>
<dbReference type="Proteomes" id="UP001303160">
    <property type="component" value="Unassembled WGS sequence"/>
</dbReference>
<organism evidence="2 3">
    <name type="scientific">Triangularia verruculosa</name>
    <dbReference type="NCBI Taxonomy" id="2587418"/>
    <lineage>
        <taxon>Eukaryota</taxon>
        <taxon>Fungi</taxon>
        <taxon>Dikarya</taxon>
        <taxon>Ascomycota</taxon>
        <taxon>Pezizomycotina</taxon>
        <taxon>Sordariomycetes</taxon>
        <taxon>Sordariomycetidae</taxon>
        <taxon>Sordariales</taxon>
        <taxon>Podosporaceae</taxon>
        <taxon>Triangularia</taxon>
    </lineage>
</organism>
<feature type="compositionally biased region" description="Acidic residues" evidence="1">
    <location>
        <begin position="235"/>
        <end position="266"/>
    </location>
</feature>
<reference evidence="2" key="1">
    <citation type="journal article" date="2023" name="Mol. Phylogenet. Evol.">
        <title>Genome-scale phylogeny and comparative genomics of the fungal order Sordariales.</title>
        <authorList>
            <person name="Hensen N."/>
            <person name="Bonometti L."/>
            <person name="Westerberg I."/>
            <person name="Brannstrom I.O."/>
            <person name="Guillou S."/>
            <person name="Cros-Aarteil S."/>
            <person name="Calhoun S."/>
            <person name="Haridas S."/>
            <person name="Kuo A."/>
            <person name="Mondo S."/>
            <person name="Pangilinan J."/>
            <person name="Riley R."/>
            <person name="LaButti K."/>
            <person name="Andreopoulos B."/>
            <person name="Lipzen A."/>
            <person name="Chen C."/>
            <person name="Yan M."/>
            <person name="Daum C."/>
            <person name="Ng V."/>
            <person name="Clum A."/>
            <person name="Steindorff A."/>
            <person name="Ohm R.A."/>
            <person name="Martin F."/>
            <person name="Silar P."/>
            <person name="Natvig D.O."/>
            <person name="Lalanne C."/>
            <person name="Gautier V."/>
            <person name="Ament-Velasquez S.L."/>
            <person name="Kruys A."/>
            <person name="Hutchinson M.I."/>
            <person name="Powell A.J."/>
            <person name="Barry K."/>
            <person name="Miller A.N."/>
            <person name="Grigoriev I.V."/>
            <person name="Debuchy R."/>
            <person name="Gladieux P."/>
            <person name="Hiltunen Thoren M."/>
            <person name="Johannesson H."/>
        </authorList>
    </citation>
    <scope>NUCLEOTIDE SEQUENCE</scope>
    <source>
        <strain evidence="2">CBS 315.58</strain>
    </source>
</reference>
<evidence type="ECO:0000313" key="3">
    <source>
        <dbReference type="Proteomes" id="UP001303160"/>
    </source>
</evidence>
<dbReference type="EMBL" id="MU864086">
    <property type="protein sequence ID" value="KAK4194188.1"/>
    <property type="molecule type" value="Genomic_DNA"/>
</dbReference>
<proteinExistence type="predicted"/>